<gene>
    <name evidence="2" type="ORF">MM415A00721_0009</name>
    <name evidence="1" type="ORF">MM415B00395_0040</name>
</gene>
<dbReference type="AlphaFoldDB" id="A0A6M3J720"/>
<accession>A0A6M3J720</accession>
<dbReference type="EMBL" id="MT141539">
    <property type="protein sequence ID" value="QJA65494.1"/>
    <property type="molecule type" value="Genomic_DNA"/>
</dbReference>
<reference evidence="1" key="1">
    <citation type="submission" date="2020-03" db="EMBL/GenBank/DDBJ databases">
        <title>The deep terrestrial virosphere.</title>
        <authorList>
            <person name="Holmfeldt K."/>
            <person name="Nilsson E."/>
            <person name="Simone D."/>
            <person name="Lopez-Fernandez M."/>
            <person name="Wu X."/>
            <person name="de Brujin I."/>
            <person name="Lundin D."/>
            <person name="Andersson A."/>
            <person name="Bertilsson S."/>
            <person name="Dopson M."/>
        </authorList>
    </citation>
    <scope>NUCLEOTIDE SEQUENCE</scope>
    <source>
        <strain evidence="2">MM415A00721</strain>
        <strain evidence="1">MM415B00395</strain>
    </source>
</reference>
<sequence length="213" mass="24275">MSGIATDIKSVYAEVGIKFDIVRDSGIISGEYLDWEPNQQVTKPFIREFFLECALAYDTDASEGEVIQFMPSGEVNGGERYLLMNKTPDIFENEIIKYDGVLYKCNVSGELFRPSGEAEWDTTQTYRKVTSFEQVREVAFALQSESLFGSDMDTNEELGLLGIEKHELYIPLSFGIQELDRYSPVSGEYYRVDSIKKRRFKGVDVCILSEDTR</sequence>
<dbReference type="EMBL" id="MT142422">
    <property type="protein sequence ID" value="QJA80436.1"/>
    <property type="molecule type" value="Genomic_DNA"/>
</dbReference>
<protein>
    <submittedName>
        <fullName evidence="1">Uncharacterized protein</fullName>
    </submittedName>
</protein>
<evidence type="ECO:0000313" key="1">
    <source>
        <dbReference type="EMBL" id="QJA65494.1"/>
    </source>
</evidence>
<evidence type="ECO:0000313" key="2">
    <source>
        <dbReference type="EMBL" id="QJA80436.1"/>
    </source>
</evidence>
<name>A0A6M3J720_9ZZZZ</name>
<proteinExistence type="predicted"/>
<organism evidence="1">
    <name type="scientific">viral metagenome</name>
    <dbReference type="NCBI Taxonomy" id="1070528"/>
    <lineage>
        <taxon>unclassified sequences</taxon>
        <taxon>metagenomes</taxon>
        <taxon>organismal metagenomes</taxon>
    </lineage>
</organism>